<accession>A0ABS6D6E5</accession>
<dbReference type="Pfam" id="PF01012">
    <property type="entry name" value="ETF"/>
    <property type="match status" value="1"/>
</dbReference>
<feature type="domain" description="Electron transfer flavoprotein alpha/beta-subunit N-terminal" evidence="2">
    <location>
        <begin position="22"/>
        <end position="213"/>
    </location>
</feature>
<dbReference type="PIRSF" id="PIRSF000090">
    <property type="entry name" value="Beta-ETF"/>
    <property type="match status" value="1"/>
</dbReference>
<dbReference type="InterPro" id="IPR014730">
    <property type="entry name" value="ETF_a/b_N"/>
</dbReference>
<dbReference type="CDD" id="cd01714">
    <property type="entry name" value="ETF_beta"/>
    <property type="match status" value="1"/>
</dbReference>
<organism evidence="3 4">
    <name type="scientific">Faecalicatena faecalis</name>
    <dbReference type="NCBI Taxonomy" id="2726362"/>
    <lineage>
        <taxon>Bacteria</taxon>
        <taxon>Bacillati</taxon>
        <taxon>Bacillota</taxon>
        <taxon>Clostridia</taxon>
        <taxon>Lachnospirales</taxon>
        <taxon>Lachnospiraceae</taxon>
        <taxon>Faecalicatena</taxon>
    </lineage>
</organism>
<proteinExistence type="predicted"/>
<evidence type="ECO:0000313" key="3">
    <source>
        <dbReference type="EMBL" id="MBU3877140.1"/>
    </source>
</evidence>
<name>A0ABS6D6E5_9FIRM</name>
<reference evidence="3 4" key="1">
    <citation type="submission" date="2021-06" db="EMBL/GenBank/DDBJ databases">
        <title>Faecalicatena sp. nov. isolated from porcine feces.</title>
        <authorList>
            <person name="Oh B.S."/>
            <person name="Lee J.H."/>
        </authorList>
    </citation>
    <scope>NUCLEOTIDE SEQUENCE [LARGE SCALE GENOMIC DNA]</scope>
    <source>
        <strain evidence="3 4">AGMB00832</strain>
    </source>
</reference>
<evidence type="ECO:0000313" key="4">
    <source>
        <dbReference type="Proteomes" id="UP000723714"/>
    </source>
</evidence>
<dbReference type="InterPro" id="IPR033948">
    <property type="entry name" value="ETF_beta_N"/>
</dbReference>
<dbReference type="InterPro" id="IPR012255">
    <property type="entry name" value="ETF_b"/>
</dbReference>
<keyword evidence="4" id="KW-1185">Reference proteome</keyword>
<evidence type="ECO:0000259" key="2">
    <source>
        <dbReference type="SMART" id="SM00893"/>
    </source>
</evidence>
<dbReference type="RefSeq" id="WP_216243281.1">
    <property type="nucleotide sequence ID" value="NZ_JABACJ020000015.1"/>
</dbReference>
<dbReference type="EMBL" id="JABACJ020000015">
    <property type="protein sequence ID" value="MBU3877140.1"/>
    <property type="molecule type" value="Genomic_DNA"/>
</dbReference>
<sequence>MKILVCIKQVPGTTSVEVDEETGVLKRDGVESKMNPFDLYAIEQALLLRERYGGCVDVITMGPRQAEEVLKEAIYMGADRGILISDRKFAGADVVATSYTLSQGIRKAGTYDLILCGKQTTDGDTAQVGPETAEFLHLEHVTNVQEVYGVEESDILVKENQEHYFRELRLKTPCLLTLEKDVNTPRLPSFKRKMAMKNVEIEVFSLSDLEDTQESNYGLAGSPTQVERIFPPEKNTSRQLYEGSGEKLGDVVYDILKQKKFVD</sequence>
<dbReference type="PANTHER" id="PTHR21294">
    <property type="entry name" value="ELECTRON TRANSFER FLAVOPROTEIN BETA-SUBUNIT"/>
    <property type="match status" value="1"/>
</dbReference>
<dbReference type="Proteomes" id="UP000723714">
    <property type="component" value="Unassembled WGS sequence"/>
</dbReference>
<dbReference type="SMART" id="SM00893">
    <property type="entry name" value="ETF"/>
    <property type="match status" value="1"/>
</dbReference>
<evidence type="ECO:0000256" key="1">
    <source>
        <dbReference type="ARBA" id="ARBA00042002"/>
    </source>
</evidence>
<dbReference type="PANTHER" id="PTHR21294:SF17">
    <property type="entry name" value="PROTEIN FIXA"/>
    <property type="match status" value="1"/>
</dbReference>
<comment type="caution">
    <text evidence="3">The sequence shown here is derived from an EMBL/GenBank/DDBJ whole genome shotgun (WGS) entry which is preliminary data.</text>
</comment>
<protein>
    <recommendedName>
        <fullName evidence="1">Electron transfer flavoprotein small subunit</fullName>
    </recommendedName>
</protein>
<gene>
    <name evidence="3" type="ORF">HGO97_015120</name>
</gene>